<dbReference type="GO" id="GO:0043565">
    <property type="term" value="F:sequence-specific DNA binding"/>
    <property type="evidence" value="ECO:0007669"/>
    <property type="project" value="InterPro"/>
</dbReference>
<dbReference type="PRINTS" id="PR00035">
    <property type="entry name" value="HTHGNTR"/>
</dbReference>
<keyword evidence="6" id="KW-1185">Reference proteome</keyword>
<evidence type="ECO:0000256" key="3">
    <source>
        <dbReference type="ARBA" id="ARBA00023163"/>
    </source>
</evidence>
<dbReference type="InterPro" id="IPR036388">
    <property type="entry name" value="WH-like_DNA-bd_sf"/>
</dbReference>
<dbReference type="SMART" id="SM00895">
    <property type="entry name" value="FCD"/>
    <property type="match status" value="1"/>
</dbReference>
<dbReference type="InterPro" id="IPR000524">
    <property type="entry name" value="Tscrpt_reg_HTH_GntR"/>
</dbReference>
<dbReference type="CDD" id="cd07377">
    <property type="entry name" value="WHTH_GntR"/>
    <property type="match status" value="1"/>
</dbReference>
<dbReference type="PANTHER" id="PTHR43537">
    <property type="entry name" value="TRANSCRIPTIONAL REGULATOR, GNTR FAMILY"/>
    <property type="match status" value="1"/>
</dbReference>
<evidence type="ECO:0000256" key="1">
    <source>
        <dbReference type="ARBA" id="ARBA00023015"/>
    </source>
</evidence>
<dbReference type="InterPro" id="IPR011711">
    <property type="entry name" value="GntR_C"/>
</dbReference>
<evidence type="ECO:0000259" key="4">
    <source>
        <dbReference type="PROSITE" id="PS50949"/>
    </source>
</evidence>
<evidence type="ECO:0000256" key="2">
    <source>
        <dbReference type="ARBA" id="ARBA00023125"/>
    </source>
</evidence>
<keyword evidence="3" id="KW-0804">Transcription</keyword>
<dbReference type="PRINTS" id="PR00033">
    <property type="entry name" value="HTHASNC"/>
</dbReference>
<dbReference type="Pfam" id="PF00392">
    <property type="entry name" value="GntR"/>
    <property type="match status" value="1"/>
</dbReference>
<dbReference type="PROSITE" id="PS50949">
    <property type="entry name" value="HTH_GNTR"/>
    <property type="match status" value="1"/>
</dbReference>
<dbReference type="InterPro" id="IPR036390">
    <property type="entry name" value="WH_DNA-bd_sf"/>
</dbReference>
<dbReference type="OrthoDB" id="9788098at2"/>
<dbReference type="SUPFAM" id="SSF48008">
    <property type="entry name" value="GntR ligand-binding domain-like"/>
    <property type="match status" value="1"/>
</dbReference>
<keyword evidence="2 5" id="KW-0238">DNA-binding</keyword>
<protein>
    <submittedName>
        <fullName evidence="5">DNA-binding transcriptional regulator, GntR family</fullName>
    </submittedName>
</protein>
<dbReference type="PANTHER" id="PTHR43537:SF6">
    <property type="entry name" value="HTH-TYPE TRANSCRIPTIONAL REPRESSOR RSPR"/>
    <property type="match status" value="1"/>
</dbReference>
<dbReference type="EMBL" id="FNEK01000055">
    <property type="protein sequence ID" value="SDK81745.1"/>
    <property type="molecule type" value="Genomic_DNA"/>
</dbReference>
<evidence type="ECO:0000313" key="6">
    <source>
        <dbReference type="Proteomes" id="UP000199382"/>
    </source>
</evidence>
<dbReference type="AlphaFoldDB" id="A0A1G9F0G5"/>
<name>A0A1G9F0G5_9RHOB</name>
<sequence>MHEGRVAVTYDPSRPIGPQLRETLRQQIVQNDLPPGARISEAEIAKKFGISRQPVREAFIKLAEEGLVEIRPQRGTVVRRIDPDEVLDARFVREAVEADIVRMLAEKSDSDVVAELRRQVIEQRKAAETSAKDFILADELFHRTLAVGAGKESVWDIIQGLKAQMDRVRFLSFDLYQYDQLIAQHEMIIDSVEQGDARGAEDATRRHLRAVLDDLPSIMRANPEVFTPLTEGTHETRSIQRRNP</sequence>
<keyword evidence="1" id="KW-0805">Transcription regulation</keyword>
<dbReference type="Pfam" id="PF07729">
    <property type="entry name" value="FCD"/>
    <property type="match status" value="1"/>
</dbReference>
<dbReference type="SMART" id="SM00345">
    <property type="entry name" value="HTH_GNTR"/>
    <property type="match status" value="1"/>
</dbReference>
<organism evidence="5 6">
    <name type="scientific">Aliiruegeria lutimaris</name>
    <dbReference type="NCBI Taxonomy" id="571298"/>
    <lineage>
        <taxon>Bacteria</taxon>
        <taxon>Pseudomonadati</taxon>
        <taxon>Pseudomonadota</taxon>
        <taxon>Alphaproteobacteria</taxon>
        <taxon>Rhodobacterales</taxon>
        <taxon>Roseobacteraceae</taxon>
        <taxon>Aliiruegeria</taxon>
    </lineage>
</organism>
<dbReference type="InterPro" id="IPR000485">
    <property type="entry name" value="AsnC-type_HTH_dom"/>
</dbReference>
<accession>A0A1G9F0G5</accession>
<evidence type="ECO:0000313" key="5">
    <source>
        <dbReference type="EMBL" id="SDK81745.1"/>
    </source>
</evidence>
<dbReference type="SUPFAM" id="SSF46785">
    <property type="entry name" value="Winged helix' DNA-binding domain"/>
    <property type="match status" value="1"/>
</dbReference>
<proteinExistence type="predicted"/>
<dbReference type="Gene3D" id="1.10.10.10">
    <property type="entry name" value="Winged helix-like DNA-binding domain superfamily/Winged helix DNA-binding domain"/>
    <property type="match status" value="1"/>
</dbReference>
<reference evidence="5 6" key="1">
    <citation type="submission" date="2016-10" db="EMBL/GenBank/DDBJ databases">
        <authorList>
            <person name="de Groot N.N."/>
        </authorList>
    </citation>
    <scope>NUCLEOTIDE SEQUENCE [LARGE SCALE GENOMIC DNA]</scope>
    <source>
        <strain evidence="5 6">DSM 25294</strain>
    </source>
</reference>
<dbReference type="Proteomes" id="UP000199382">
    <property type="component" value="Unassembled WGS sequence"/>
</dbReference>
<dbReference type="Gene3D" id="1.20.120.530">
    <property type="entry name" value="GntR ligand-binding domain-like"/>
    <property type="match status" value="1"/>
</dbReference>
<dbReference type="InterPro" id="IPR008920">
    <property type="entry name" value="TF_FadR/GntR_C"/>
</dbReference>
<gene>
    <name evidence="5" type="ORF">SAMN04488026_10558</name>
</gene>
<feature type="domain" description="HTH gntR-type" evidence="4">
    <location>
        <begin position="14"/>
        <end position="81"/>
    </location>
</feature>
<dbReference type="STRING" id="571298.SAMN04488026_10558"/>
<dbReference type="RefSeq" id="WP_093161457.1">
    <property type="nucleotide sequence ID" value="NZ_FNEK01000055.1"/>
</dbReference>
<dbReference type="GO" id="GO:0003700">
    <property type="term" value="F:DNA-binding transcription factor activity"/>
    <property type="evidence" value="ECO:0007669"/>
    <property type="project" value="InterPro"/>
</dbReference>